<evidence type="ECO:0000256" key="1">
    <source>
        <dbReference type="SAM" id="MobiDB-lite"/>
    </source>
</evidence>
<feature type="compositionally biased region" description="Polar residues" evidence="1">
    <location>
        <begin position="99"/>
        <end position="110"/>
    </location>
</feature>
<dbReference type="EMBL" id="KV750246">
    <property type="protein sequence ID" value="OCL05645.1"/>
    <property type="molecule type" value="Genomic_DNA"/>
</dbReference>
<dbReference type="AlphaFoldDB" id="A0A8E2JQ92"/>
<feature type="compositionally biased region" description="Polar residues" evidence="1">
    <location>
        <begin position="45"/>
        <end position="58"/>
    </location>
</feature>
<reference evidence="2 3" key="1">
    <citation type="journal article" date="2016" name="Nat. Commun.">
        <title>Ectomycorrhizal ecology is imprinted in the genome of the dominant symbiotic fungus Cenococcum geophilum.</title>
        <authorList>
            <consortium name="DOE Joint Genome Institute"/>
            <person name="Peter M."/>
            <person name="Kohler A."/>
            <person name="Ohm R.A."/>
            <person name="Kuo A."/>
            <person name="Krutzmann J."/>
            <person name="Morin E."/>
            <person name="Arend M."/>
            <person name="Barry K.W."/>
            <person name="Binder M."/>
            <person name="Choi C."/>
            <person name="Clum A."/>
            <person name="Copeland A."/>
            <person name="Grisel N."/>
            <person name="Haridas S."/>
            <person name="Kipfer T."/>
            <person name="LaButti K."/>
            <person name="Lindquist E."/>
            <person name="Lipzen A."/>
            <person name="Maire R."/>
            <person name="Meier B."/>
            <person name="Mihaltcheva S."/>
            <person name="Molinier V."/>
            <person name="Murat C."/>
            <person name="Poggeler S."/>
            <person name="Quandt C.A."/>
            <person name="Sperisen C."/>
            <person name="Tritt A."/>
            <person name="Tisserant E."/>
            <person name="Crous P.W."/>
            <person name="Henrissat B."/>
            <person name="Nehls U."/>
            <person name="Egli S."/>
            <person name="Spatafora J.W."/>
            <person name="Grigoriev I.V."/>
            <person name="Martin F.M."/>
        </authorList>
    </citation>
    <scope>NUCLEOTIDE SEQUENCE [LARGE SCALE GENOMIC DNA]</scope>
    <source>
        <strain evidence="2 3">CBS 207.34</strain>
    </source>
</reference>
<accession>A0A8E2JQ92</accession>
<evidence type="ECO:0000313" key="3">
    <source>
        <dbReference type="Proteomes" id="UP000250140"/>
    </source>
</evidence>
<keyword evidence="3" id="KW-1185">Reference proteome</keyword>
<gene>
    <name evidence="2" type="ORF">AOQ84DRAFT_413080</name>
</gene>
<feature type="region of interest" description="Disordered" evidence="1">
    <location>
        <begin position="144"/>
        <end position="190"/>
    </location>
</feature>
<feature type="compositionally biased region" description="Polar residues" evidence="1">
    <location>
        <begin position="1"/>
        <end position="15"/>
    </location>
</feature>
<dbReference type="Proteomes" id="UP000250140">
    <property type="component" value="Unassembled WGS sequence"/>
</dbReference>
<evidence type="ECO:0000313" key="2">
    <source>
        <dbReference type="EMBL" id="OCL05645.1"/>
    </source>
</evidence>
<organism evidence="2 3">
    <name type="scientific">Glonium stellatum</name>
    <dbReference type="NCBI Taxonomy" id="574774"/>
    <lineage>
        <taxon>Eukaryota</taxon>
        <taxon>Fungi</taxon>
        <taxon>Dikarya</taxon>
        <taxon>Ascomycota</taxon>
        <taxon>Pezizomycotina</taxon>
        <taxon>Dothideomycetes</taxon>
        <taxon>Pleosporomycetidae</taxon>
        <taxon>Gloniales</taxon>
        <taxon>Gloniaceae</taxon>
        <taxon>Glonium</taxon>
    </lineage>
</organism>
<protein>
    <submittedName>
        <fullName evidence="2">Uncharacterized protein</fullName>
    </submittedName>
</protein>
<feature type="region of interest" description="Disordered" evidence="1">
    <location>
        <begin position="1"/>
        <end position="28"/>
    </location>
</feature>
<proteinExistence type="predicted"/>
<dbReference type="OrthoDB" id="3788624at2759"/>
<sequence>MARISSRTTLNSPNPSDKPVKPQALAKKKKVVPVAAVHPDSQITVNSRVPPKWNSNKPRTTRKLHITGNNIGSDEEDGVPKVSAKAFIGNKRKYRPDSAQVTTEPTQSKSEGLATDISVSTNSTLSEEEDEPLFIVLDEDDSLLGHESSADSDTTSVDSEGDKQARHKTSGRDKTKSLKNQPKRVRNQQTTHAELFHQKVQWAARAEIQFDMDYSEPEKYHVPFVPGRFAKSGDNGYYDQQEMLVMKVMDMSRNRNTGKPKMNPVSIKLHPPKDWDNKRAIHRLNIDRSQKLRRTTETRQRDRKLPFEQEERDFIANQMKHEKKPSIKLLTANFNQQFQGKLVGNYHKPREERTQASISTEYCRNKGSYDDGHPPQVAPIKPRKNEFAPREQREIRDLLARNPRPQLSEIVDKFNSTFENTFVYPFTSDERPARTGKQIMAEYKAYQQLYDSGYAFPNWPLKNCEDNFGLVEREFLAEHFGQNPKPDIERVTEALNKRFMGDYVDPFSEKRTERTVNSVRLEYQRFYESYNAGIVPPEMDVRKQYIPPKIKKLLANPEMTLDHLGFVVSGQEKGCISEVDADSSSEMSGGE</sequence>
<name>A0A8E2JQ92_9PEZI</name>
<feature type="compositionally biased region" description="Basic and acidic residues" evidence="1">
    <location>
        <begin position="160"/>
        <end position="176"/>
    </location>
</feature>
<feature type="region of interest" description="Disordered" evidence="1">
    <location>
        <begin position="45"/>
        <end position="131"/>
    </location>
</feature>